<comment type="caution">
    <text evidence="5">The sequence shown here is derived from an EMBL/GenBank/DDBJ whole genome shotgun (WGS) entry which is preliminary data.</text>
</comment>
<evidence type="ECO:0000313" key="6">
    <source>
        <dbReference type="Proteomes" id="UP000546126"/>
    </source>
</evidence>
<sequence>MTSLRRPPTVSATSTPPAQKSSLLADRQACNKVGTYLPVVKSKRCTLREDTRTRIQEIALRLFTEQGYEATSLREIAEELGVTKAALYYHFKTKDDIVASLADLRVAEIEELLEWVRAQPKSPETRRAVVLRYAEALRRPRYMEVARFMERNQTALRDHPKIVRMREAMLELVNEMSAPEDPLALRIGRSMALFALHAGKWMPHEESVSEDEVMEASLEVALRLLEP</sequence>
<evidence type="ECO:0000313" key="5">
    <source>
        <dbReference type="EMBL" id="NUW38911.1"/>
    </source>
</evidence>
<dbReference type="Proteomes" id="UP000546126">
    <property type="component" value="Unassembled WGS sequence"/>
</dbReference>
<feature type="domain" description="HTH tetR-type" evidence="4">
    <location>
        <begin position="49"/>
        <end position="109"/>
    </location>
</feature>
<dbReference type="GO" id="GO:0000976">
    <property type="term" value="F:transcription cis-regulatory region binding"/>
    <property type="evidence" value="ECO:0007669"/>
    <property type="project" value="TreeGrafter"/>
</dbReference>
<reference evidence="5 6" key="1">
    <citation type="submission" date="2020-06" db="EMBL/GenBank/DDBJ databases">
        <authorList>
            <person name="Chanama M."/>
        </authorList>
    </citation>
    <scope>NUCLEOTIDE SEQUENCE [LARGE SCALE GENOMIC DNA]</scope>
    <source>
        <strain evidence="5 6">TBRC6557</strain>
    </source>
</reference>
<dbReference type="PROSITE" id="PS50977">
    <property type="entry name" value="HTH_TETR_2"/>
    <property type="match status" value="1"/>
</dbReference>
<evidence type="ECO:0000256" key="2">
    <source>
        <dbReference type="PROSITE-ProRule" id="PRU00335"/>
    </source>
</evidence>
<evidence type="ECO:0000259" key="4">
    <source>
        <dbReference type="PROSITE" id="PS50977"/>
    </source>
</evidence>
<keyword evidence="1 2" id="KW-0238">DNA-binding</keyword>
<dbReference type="InterPro" id="IPR050109">
    <property type="entry name" value="HTH-type_TetR-like_transc_reg"/>
</dbReference>
<feature type="region of interest" description="Disordered" evidence="3">
    <location>
        <begin position="1"/>
        <end position="23"/>
    </location>
</feature>
<evidence type="ECO:0000256" key="3">
    <source>
        <dbReference type="SAM" id="MobiDB-lite"/>
    </source>
</evidence>
<dbReference type="InterPro" id="IPR023772">
    <property type="entry name" value="DNA-bd_HTH_TetR-type_CS"/>
</dbReference>
<dbReference type="GO" id="GO:0003700">
    <property type="term" value="F:DNA-binding transcription factor activity"/>
    <property type="evidence" value="ECO:0007669"/>
    <property type="project" value="TreeGrafter"/>
</dbReference>
<keyword evidence="6" id="KW-1185">Reference proteome</keyword>
<dbReference type="InterPro" id="IPR001647">
    <property type="entry name" value="HTH_TetR"/>
</dbReference>
<dbReference type="AlphaFoldDB" id="A0A7Y6M9S2"/>
<dbReference type="EMBL" id="JABWGO010000001">
    <property type="protein sequence ID" value="NUW38911.1"/>
    <property type="molecule type" value="Genomic_DNA"/>
</dbReference>
<name>A0A7Y6M9S2_9ACTN</name>
<dbReference type="PROSITE" id="PS01081">
    <property type="entry name" value="HTH_TETR_1"/>
    <property type="match status" value="1"/>
</dbReference>
<proteinExistence type="predicted"/>
<dbReference type="PANTHER" id="PTHR30055:SF226">
    <property type="entry name" value="HTH-TYPE TRANSCRIPTIONAL REGULATOR PKSA"/>
    <property type="match status" value="1"/>
</dbReference>
<dbReference type="PRINTS" id="PR00455">
    <property type="entry name" value="HTHTETR"/>
</dbReference>
<dbReference type="InterPro" id="IPR009057">
    <property type="entry name" value="Homeodomain-like_sf"/>
</dbReference>
<dbReference type="Gene3D" id="1.10.357.10">
    <property type="entry name" value="Tetracycline Repressor, domain 2"/>
    <property type="match status" value="1"/>
</dbReference>
<protein>
    <submittedName>
        <fullName evidence="5">TetR/AcrR family transcriptional regulator</fullName>
    </submittedName>
</protein>
<dbReference type="SUPFAM" id="SSF46689">
    <property type="entry name" value="Homeodomain-like"/>
    <property type="match status" value="1"/>
</dbReference>
<gene>
    <name evidence="5" type="ORF">HT134_02035</name>
</gene>
<feature type="compositionally biased region" description="Low complexity" evidence="3">
    <location>
        <begin position="7"/>
        <end position="18"/>
    </location>
</feature>
<dbReference type="Pfam" id="PF00440">
    <property type="entry name" value="TetR_N"/>
    <property type="match status" value="1"/>
</dbReference>
<evidence type="ECO:0000256" key="1">
    <source>
        <dbReference type="ARBA" id="ARBA00023125"/>
    </source>
</evidence>
<dbReference type="PANTHER" id="PTHR30055">
    <property type="entry name" value="HTH-TYPE TRANSCRIPTIONAL REGULATOR RUTR"/>
    <property type="match status" value="1"/>
</dbReference>
<accession>A0A7Y6M9S2</accession>
<organism evidence="5 6">
    <name type="scientific">Nonomuraea rhodomycinica</name>
    <dbReference type="NCBI Taxonomy" id="1712872"/>
    <lineage>
        <taxon>Bacteria</taxon>
        <taxon>Bacillati</taxon>
        <taxon>Actinomycetota</taxon>
        <taxon>Actinomycetes</taxon>
        <taxon>Streptosporangiales</taxon>
        <taxon>Streptosporangiaceae</taxon>
        <taxon>Nonomuraea</taxon>
    </lineage>
</organism>
<feature type="DNA-binding region" description="H-T-H motif" evidence="2">
    <location>
        <begin position="72"/>
        <end position="91"/>
    </location>
</feature>